<evidence type="ECO:0000313" key="4">
    <source>
        <dbReference type="Proteomes" id="UP001055185"/>
    </source>
</evidence>
<comment type="caution">
    <text evidence="3">The sequence shown here is derived from an EMBL/GenBank/DDBJ whole genome shotgun (WGS) entry which is preliminary data.</text>
</comment>
<dbReference type="Proteomes" id="UP001055185">
    <property type="component" value="Unassembled WGS sequence"/>
</dbReference>
<gene>
    <name evidence="3" type="ORF">JCM17207_07380</name>
</gene>
<dbReference type="AlphaFoldDB" id="A0AA37IXE7"/>
<feature type="transmembrane region" description="Helical" evidence="2">
    <location>
        <begin position="127"/>
        <end position="150"/>
    </location>
</feature>
<feature type="region of interest" description="Disordered" evidence="1">
    <location>
        <begin position="1"/>
        <end position="70"/>
    </location>
</feature>
<evidence type="ECO:0000256" key="2">
    <source>
        <dbReference type="SAM" id="Phobius"/>
    </source>
</evidence>
<keyword evidence="2" id="KW-0812">Transmembrane</keyword>
<reference evidence="3" key="1">
    <citation type="journal article" date="2022" name="Int. J. Syst. Evol. Microbiol.">
        <title>Genome-based, phenotypic and chemotaxonomic classification of Faecalibacterium strains: proposal of three novel species Faecalibacterium duncaniae sp. nov., Faecalibacterium hattorii sp. nov. and Faecalibacterium gallinarum sp. nov. .</title>
        <authorList>
            <person name="Sakamoto M."/>
            <person name="Sakurai N."/>
            <person name="Tanno H."/>
            <person name="Iino T."/>
            <person name="Ohkuma M."/>
            <person name="Endo A."/>
        </authorList>
    </citation>
    <scope>NUCLEOTIDE SEQUENCE</scope>
    <source>
        <strain evidence="3">JCM 17207</strain>
    </source>
</reference>
<feature type="transmembrane region" description="Helical" evidence="2">
    <location>
        <begin position="185"/>
        <end position="211"/>
    </location>
</feature>
<evidence type="ECO:0008006" key="5">
    <source>
        <dbReference type="Google" id="ProtNLM"/>
    </source>
</evidence>
<keyword evidence="2" id="KW-1133">Transmembrane helix</keyword>
<dbReference type="RefSeq" id="WP_238316347.1">
    <property type="nucleotide sequence ID" value="NZ_BQKV01000026.1"/>
</dbReference>
<feature type="transmembrane region" description="Helical" evidence="2">
    <location>
        <begin position="232"/>
        <end position="265"/>
    </location>
</feature>
<protein>
    <recommendedName>
        <fullName evidence="5">Stage II sporulation protein M</fullName>
    </recommendedName>
</protein>
<sequence length="268" mass="28354">MWVYQQSNLQNTAPAPEAKLTFSDENTKIPAPRPAQKAEAVQPAPQKTPAAEQTGTAPLETPELTRSTLRRGGQATRDCLFLAGAYLFGAALAGVAHALCETSELNLLAYYLDNWYSLFSVEGPGQVLTLFAVQYLTVVGAITALLVLGLCAFGPVLIYLFTMLYGFGIGLIGLQLFFQLSWGGFLGYLLLSGLPAAGVAACLCFFGASALQVSSRLQRAAFGRRDRLGSACGARLLLGQYLMFDVILLPICGIATGLACLANSLGTG</sequence>
<feature type="transmembrane region" description="Helical" evidence="2">
    <location>
        <begin position="79"/>
        <end position="99"/>
    </location>
</feature>
<evidence type="ECO:0000313" key="3">
    <source>
        <dbReference type="EMBL" id="GJN64113.1"/>
    </source>
</evidence>
<keyword evidence="2" id="KW-0472">Membrane</keyword>
<accession>A0AA37IXE7</accession>
<keyword evidence="4" id="KW-1185">Reference proteome</keyword>
<organism evidence="3 4">
    <name type="scientific">Faecalibacterium gallinarum</name>
    <dbReference type="NCBI Taxonomy" id="2903556"/>
    <lineage>
        <taxon>Bacteria</taxon>
        <taxon>Bacillati</taxon>
        <taxon>Bacillota</taxon>
        <taxon>Clostridia</taxon>
        <taxon>Eubacteriales</taxon>
        <taxon>Oscillospiraceae</taxon>
        <taxon>Faecalibacterium</taxon>
    </lineage>
</organism>
<feature type="transmembrane region" description="Helical" evidence="2">
    <location>
        <begin position="157"/>
        <end position="179"/>
    </location>
</feature>
<name>A0AA37IXE7_9FIRM</name>
<feature type="compositionally biased region" description="Polar residues" evidence="1">
    <location>
        <begin position="1"/>
        <end position="13"/>
    </location>
</feature>
<dbReference type="EMBL" id="BQKV01000026">
    <property type="protein sequence ID" value="GJN64113.1"/>
    <property type="molecule type" value="Genomic_DNA"/>
</dbReference>
<evidence type="ECO:0000256" key="1">
    <source>
        <dbReference type="SAM" id="MobiDB-lite"/>
    </source>
</evidence>
<proteinExistence type="predicted"/>